<keyword evidence="3 6" id="KW-1133">Transmembrane helix</keyword>
<reference evidence="8" key="1">
    <citation type="journal article" date="2021" name="IMA Fungus">
        <title>Genomic characterization of three marine fungi, including Emericellopsis atlantica sp. nov. with signatures of a generalist lifestyle and marine biomass degradation.</title>
        <authorList>
            <person name="Hagestad O.C."/>
            <person name="Hou L."/>
            <person name="Andersen J.H."/>
            <person name="Hansen E.H."/>
            <person name="Altermark B."/>
            <person name="Li C."/>
            <person name="Kuhnert E."/>
            <person name="Cox R.J."/>
            <person name="Crous P.W."/>
            <person name="Spatafora J.W."/>
            <person name="Lail K."/>
            <person name="Amirebrahimi M."/>
            <person name="Lipzen A."/>
            <person name="Pangilinan J."/>
            <person name="Andreopoulos W."/>
            <person name="Hayes R.D."/>
            <person name="Ng V."/>
            <person name="Grigoriev I.V."/>
            <person name="Jackson S.A."/>
            <person name="Sutton T.D.S."/>
            <person name="Dobson A.D.W."/>
            <person name="Rama T."/>
        </authorList>
    </citation>
    <scope>NUCLEOTIDE SEQUENCE</scope>
    <source>
        <strain evidence="8">TS7</strain>
    </source>
</reference>
<feature type="transmembrane region" description="Helical" evidence="6">
    <location>
        <begin position="299"/>
        <end position="318"/>
    </location>
</feature>
<feature type="transmembrane region" description="Helical" evidence="6">
    <location>
        <begin position="474"/>
        <end position="498"/>
    </location>
</feature>
<dbReference type="GO" id="GO:0005886">
    <property type="term" value="C:plasma membrane"/>
    <property type="evidence" value="ECO:0007669"/>
    <property type="project" value="TreeGrafter"/>
</dbReference>
<dbReference type="RefSeq" id="XP_046119567.1">
    <property type="nucleotide sequence ID" value="XM_046260617.1"/>
</dbReference>
<dbReference type="Pfam" id="PF07690">
    <property type="entry name" value="MFS_1"/>
    <property type="match status" value="1"/>
</dbReference>
<dbReference type="PANTHER" id="PTHR23502">
    <property type="entry name" value="MAJOR FACILITATOR SUPERFAMILY"/>
    <property type="match status" value="1"/>
</dbReference>
<feature type="region of interest" description="Disordered" evidence="5">
    <location>
        <begin position="1"/>
        <end position="60"/>
    </location>
</feature>
<keyword evidence="2 6" id="KW-0812">Transmembrane</keyword>
<evidence type="ECO:0000256" key="1">
    <source>
        <dbReference type="ARBA" id="ARBA00004141"/>
    </source>
</evidence>
<dbReference type="Gene3D" id="1.20.1250.20">
    <property type="entry name" value="MFS general substrate transporter like domains"/>
    <property type="match status" value="1"/>
</dbReference>
<evidence type="ECO:0000313" key="9">
    <source>
        <dbReference type="Proteomes" id="UP000887229"/>
    </source>
</evidence>
<feature type="transmembrane region" description="Helical" evidence="6">
    <location>
        <begin position="338"/>
        <end position="359"/>
    </location>
</feature>
<evidence type="ECO:0000313" key="8">
    <source>
        <dbReference type="EMBL" id="KAG9255643.1"/>
    </source>
</evidence>
<dbReference type="PROSITE" id="PS50850">
    <property type="entry name" value="MFS"/>
    <property type="match status" value="1"/>
</dbReference>
<dbReference type="OrthoDB" id="3066029at2759"/>
<protein>
    <submittedName>
        <fullName evidence="8">Major facilitator superfamily domain-containing protein</fullName>
    </submittedName>
</protein>
<evidence type="ECO:0000256" key="5">
    <source>
        <dbReference type="SAM" id="MobiDB-lite"/>
    </source>
</evidence>
<feature type="transmembrane region" description="Helical" evidence="6">
    <location>
        <begin position="238"/>
        <end position="257"/>
    </location>
</feature>
<feature type="transmembrane region" description="Helical" evidence="6">
    <location>
        <begin position="451"/>
        <end position="468"/>
    </location>
</feature>
<accession>A0A9P8CQH7</accession>
<keyword evidence="4 6" id="KW-0472">Membrane</keyword>
<feature type="transmembrane region" description="Helical" evidence="6">
    <location>
        <begin position="406"/>
        <end position="430"/>
    </location>
</feature>
<feature type="transmembrane region" description="Helical" evidence="6">
    <location>
        <begin position="148"/>
        <end position="167"/>
    </location>
</feature>
<dbReference type="AlphaFoldDB" id="A0A9P8CQH7"/>
<dbReference type="GO" id="GO:0022857">
    <property type="term" value="F:transmembrane transporter activity"/>
    <property type="evidence" value="ECO:0007669"/>
    <property type="project" value="InterPro"/>
</dbReference>
<proteinExistence type="predicted"/>
<gene>
    <name evidence="8" type="ORF">F5Z01DRAFT_550269</name>
</gene>
<evidence type="ECO:0000256" key="6">
    <source>
        <dbReference type="SAM" id="Phobius"/>
    </source>
</evidence>
<feature type="transmembrane region" description="Helical" evidence="6">
    <location>
        <begin position="117"/>
        <end position="136"/>
    </location>
</feature>
<dbReference type="InterPro" id="IPR036259">
    <property type="entry name" value="MFS_trans_sf"/>
</dbReference>
<feature type="transmembrane region" description="Helical" evidence="6">
    <location>
        <begin position="380"/>
        <end position="400"/>
    </location>
</feature>
<dbReference type="EMBL" id="MU251250">
    <property type="protein sequence ID" value="KAG9255643.1"/>
    <property type="molecule type" value="Genomic_DNA"/>
</dbReference>
<evidence type="ECO:0000256" key="2">
    <source>
        <dbReference type="ARBA" id="ARBA00022692"/>
    </source>
</evidence>
<feature type="domain" description="Major facilitator superfamily (MFS) profile" evidence="7">
    <location>
        <begin position="83"/>
        <end position="499"/>
    </location>
</feature>
<feature type="transmembrane region" description="Helical" evidence="6">
    <location>
        <begin position="82"/>
        <end position="105"/>
    </location>
</feature>
<dbReference type="GeneID" id="70291520"/>
<comment type="subcellular location">
    <subcellularLocation>
        <location evidence="1">Membrane</location>
        <topology evidence="1">Multi-pass membrane protein</topology>
    </subcellularLocation>
</comment>
<evidence type="ECO:0000256" key="4">
    <source>
        <dbReference type="ARBA" id="ARBA00023136"/>
    </source>
</evidence>
<comment type="caution">
    <text evidence="8">The sequence shown here is derived from an EMBL/GenBank/DDBJ whole genome shotgun (WGS) entry which is preliminary data.</text>
</comment>
<name>A0A9P8CQH7_9HYPO</name>
<dbReference type="InterPro" id="IPR020846">
    <property type="entry name" value="MFS_dom"/>
</dbReference>
<feature type="transmembrane region" description="Helical" evidence="6">
    <location>
        <begin position="207"/>
        <end position="232"/>
    </location>
</feature>
<feature type="compositionally biased region" description="Basic and acidic residues" evidence="5">
    <location>
        <begin position="24"/>
        <end position="39"/>
    </location>
</feature>
<evidence type="ECO:0000259" key="7">
    <source>
        <dbReference type="PROSITE" id="PS50850"/>
    </source>
</evidence>
<dbReference type="InterPro" id="IPR011701">
    <property type="entry name" value="MFS"/>
</dbReference>
<dbReference type="SUPFAM" id="SSF103473">
    <property type="entry name" value="MFS general substrate transporter"/>
    <property type="match status" value="1"/>
</dbReference>
<sequence>MPSSPASDLETGPQAIQVVIETRPPSDSEKSQHDEDTHGRLQQLGLAPRTSGDQQDGTPAQWMYEQTPYSLYSRYSRWRKTLFVAIVSWNGLISQVSSTSVLSALPEIADQYGTEGRVIALSNALYLVFMGISVAFWGPLSQVYGRRWTGVVAVLLTLACSIGTALSPTIASFFAFRILTAFCGTAPIVLGPSVISDIYHPTSRGTAVGWFMSGTLIGPSVGPLIGGVIVTFRSWRVIFWLQTALAAVGGLAILFFLPETSQNMRYEEMRELPLGKRVVRLWGHLNPIKVIWLVIRYPNLALAAYASGSIMFNMFGMLTPIRYVLNPRFALTSPAESGLFYLAPGIGYLTGTFFGGRWADRVVRRWIERRHGNRVPEDRLRSCLLALGVTLPGCMLVYGWTVDRAVGGIAVPVIAMFLGGVSQLFCFPSLNTYCLDVISGRGSEVMAGHLMVRYFFGAGASALVLPAVKSIGVGWFSTIAAGQMVLGAVALLFVTMYGREWRVKLMAREGAC</sequence>
<keyword evidence="9" id="KW-1185">Reference proteome</keyword>
<organism evidence="8 9">
    <name type="scientific">Emericellopsis atlantica</name>
    <dbReference type="NCBI Taxonomy" id="2614577"/>
    <lineage>
        <taxon>Eukaryota</taxon>
        <taxon>Fungi</taxon>
        <taxon>Dikarya</taxon>
        <taxon>Ascomycota</taxon>
        <taxon>Pezizomycotina</taxon>
        <taxon>Sordariomycetes</taxon>
        <taxon>Hypocreomycetidae</taxon>
        <taxon>Hypocreales</taxon>
        <taxon>Bionectriaceae</taxon>
        <taxon>Emericellopsis</taxon>
    </lineage>
</organism>
<dbReference type="Proteomes" id="UP000887229">
    <property type="component" value="Unassembled WGS sequence"/>
</dbReference>
<evidence type="ECO:0000256" key="3">
    <source>
        <dbReference type="ARBA" id="ARBA00022989"/>
    </source>
</evidence>
<feature type="transmembrane region" description="Helical" evidence="6">
    <location>
        <begin position="173"/>
        <end position="195"/>
    </location>
</feature>
<dbReference type="PANTHER" id="PTHR23502:SF64">
    <property type="entry name" value="TRANSPORTER, PUTATIVE (AFU_ORTHOLOGUE AFUA_3G11760)-RELATED"/>
    <property type="match status" value="1"/>
</dbReference>